<keyword evidence="3" id="KW-1133">Transmembrane helix</keyword>
<dbReference type="Proteomes" id="UP000076962">
    <property type="component" value="Unassembled WGS sequence"/>
</dbReference>
<protein>
    <submittedName>
        <fullName evidence="6">Extracellular ligand-binding receptor</fullName>
    </submittedName>
</protein>
<dbReference type="InterPro" id="IPR001828">
    <property type="entry name" value="ANF_lig-bd_rcpt"/>
</dbReference>
<dbReference type="EMBL" id="LUTY01003038">
    <property type="protein sequence ID" value="OAD18895.1"/>
    <property type="molecule type" value="Genomic_DNA"/>
</dbReference>
<evidence type="ECO:0000313" key="7">
    <source>
        <dbReference type="Proteomes" id="UP000076962"/>
    </source>
</evidence>
<accession>A0A176RT26</accession>
<comment type="caution">
    <text evidence="6">The sequence shown here is derived from an EMBL/GenBank/DDBJ whole genome shotgun (WGS) entry which is preliminary data.</text>
</comment>
<proteinExistence type="predicted"/>
<evidence type="ECO:0000256" key="3">
    <source>
        <dbReference type="ARBA" id="ARBA00022989"/>
    </source>
</evidence>
<sequence>MAHYVRKVLKYNEVDILFDEEVYGSTLAEAFVQTAELIGLRIKHRWHFDSETRFKKSLEEMIATQQASPTKQGIVFLATHSAEAVEAIVSSRRQGIDRRIQFIGADALSSSNFVQQLKFSPQERSQPGYYSDGTYITSPFLFDIANERAQYFRHAFLKKYQEEPMTTSALYYDAAMLALDAIKRLPPLTKLKNQRQQVKNNLWQLSRLEDAVEGVTGSLYFDENGDTIKSIPIGVYKNGRAIVALYQFQAVS</sequence>
<feature type="non-terminal residue" evidence="6">
    <location>
        <position position="252"/>
    </location>
</feature>
<dbReference type="Pfam" id="PF01094">
    <property type="entry name" value="ANF_receptor"/>
    <property type="match status" value="1"/>
</dbReference>
<dbReference type="InterPro" id="IPR028082">
    <property type="entry name" value="Peripla_BP_I"/>
</dbReference>
<dbReference type="Gene3D" id="3.40.50.2300">
    <property type="match status" value="2"/>
</dbReference>
<organism evidence="6 7">
    <name type="scientific">Candidatus Thiomargarita nelsonii</name>
    <dbReference type="NCBI Taxonomy" id="1003181"/>
    <lineage>
        <taxon>Bacteria</taxon>
        <taxon>Pseudomonadati</taxon>
        <taxon>Pseudomonadota</taxon>
        <taxon>Gammaproteobacteria</taxon>
        <taxon>Thiotrichales</taxon>
        <taxon>Thiotrichaceae</taxon>
        <taxon>Thiomargarita</taxon>
    </lineage>
</organism>
<feature type="domain" description="Receptor ligand binding region" evidence="5">
    <location>
        <begin position="8"/>
        <end position="228"/>
    </location>
</feature>
<gene>
    <name evidence="6" type="ORF">THIOM_005496</name>
</gene>
<keyword evidence="6" id="KW-0675">Receptor</keyword>
<dbReference type="GO" id="GO:0016020">
    <property type="term" value="C:membrane"/>
    <property type="evidence" value="ECO:0007669"/>
    <property type="project" value="UniProtKB-SubCell"/>
</dbReference>
<dbReference type="SUPFAM" id="SSF53822">
    <property type="entry name" value="Periplasmic binding protein-like I"/>
    <property type="match status" value="1"/>
</dbReference>
<keyword evidence="7" id="KW-1185">Reference proteome</keyword>
<name>A0A176RT26_9GAMM</name>
<dbReference type="AlphaFoldDB" id="A0A176RT26"/>
<evidence type="ECO:0000259" key="5">
    <source>
        <dbReference type="Pfam" id="PF01094"/>
    </source>
</evidence>
<keyword evidence="2" id="KW-0812">Transmembrane</keyword>
<reference evidence="6 7" key="1">
    <citation type="submission" date="2016-05" db="EMBL/GenBank/DDBJ databases">
        <title>Single-cell genome of chain-forming Candidatus Thiomargarita nelsonii and comparison to other large sulfur-oxidizing bacteria.</title>
        <authorList>
            <person name="Winkel M."/>
            <person name="Salman V."/>
            <person name="Woyke T."/>
            <person name="Schulz-Vogt H."/>
            <person name="Richter M."/>
            <person name="Flood B."/>
            <person name="Bailey J."/>
            <person name="Amann R."/>
            <person name="Mussmann M."/>
        </authorList>
    </citation>
    <scope>NUCLEOTIDE SEQUENCE [LARGE SCALE GENOMIC DNA]</scope>
    <source>
        <strain evidence="6 7">THI036</strain>
    </source>
</reference>
<dbReference type="PANTHER" id="PTHR47151:SF2">
    <property type="entry name" value="AMINO ACID BINDING PROTEIN"/>
    <property type="match status" value="1"/>
</dbReference>
<comment type="subcellular location">
    <subcellularLocation>
        <location evidence="1">Membrane</location>
    </subcellularLocation>
</comment>
<evidence type="ECO:0000256" key="4">
    <source>
        <dbReference type="ARBA" id="ARBA00023136"/>
    </source>
</evidence>
<evidence type="ECO:0000256" key="2">
    <source>
        <dbReference type="ARBA" id="ARBA00022692"/>
    </source>
</evidence>
<evidence type="ECO:0000256" key="1">
    <source>
        <dbReference type="ARBA" id="ARBA00004370"/>
    </source>
</evidence>
<evidence type="ECO:0000313" key="6">
    <source>
        <dbReference type="EMBL" id="OAD18895.1"/>
    </source>
</evidence>
<keyword evidence="4" id="KW-0472">Membrane</keyword>
<dbReference type="PANTHER" id="PTHR47151">
    <property type="entry name" value="LEU/ILE/VAL-BINDING ABC TRANSPORTER SUBUNIT"/>
    <property type="match status" value="1"/>
</dbReference>